<name>A0AAW0NAW6_9GOBI</name>
<dbReference type="AlphaFoldDB" id="A0AAW0NAW6"/>
<feature type="region of interest" description="Disordered" evidence="1">
    <location>
        <begin position="54"/>
        <end position="77"/>
    </location>
</feature>
<evidence type="ECO:0000313" key="2">
    <source>
        <dbReference type="EMBL" id="KAK7887067.1"/>
    </source>
</evidence>
<keyword evidence="3" id="KW-1185">Reference proteome</keyword>
<evidence type="ECO:0000313" key="3">
    <source>
        <dbReference type="Proteomes" id="UP001460270"/>
    </source>
</evidence>
<evidence type="ECO:0000256" key="1">
    <source>
        <dbReference type="SAM" id="MobiDB-lite"/>
    </source>
</evidence>
<comment type="caution">
    <text evidence="2">The sequence shown here is derived from an EMBL/GenBank/DDBJ whole genome shotgun (WGS) entry which is preliminary data.</text>
</comment>
<organism evidence="2 3">
    <name type="scientific">Mugilogobius chulae</name>
    <name type="common">yellowstripe goby</name>
    <dbReference type="NCBI Taxonomy" id="88201"/>
    <lineage>
        <taxon>Eukaryota</taxon>
        <taxon>Metazoa</taxon>
        <taxon>Chordata</taxon>
        <taxon>Craniata</taxon>
        <taxon>Vertebrata</taxon>
        <taxon>Euteleostomi</taxon>
        <taxon>Actinopterygii</taxon>
        <taxon>Neopterygii</taxon>
        <taxon>Teleostei</taxon>
        <taxon>Neoteleostei</taxon>
        <taxon>Acanthomorphata</taxon>
        <taxon>Gobiaria</taxon>
        <taxon>Gobiiformes</taxon>
        <taxon>Gobioidei</taxon>
        <taxon>Gobiidae</taxon>
        <taxon>Gobionellinae</taxon>
        <taxon>Mugilogobius</taxon>
    </lineage>
</organism>
<feature type="compositionally biased region" description="Polar residues" evidence="1">
    <location>
        <begin position="64"/>
        <end position="76"/>
    </location>
</feature>
<dbReference type="Proteomes" id="UP001460270">
    <property type="component" value="Unassembled WGS sequence"/>
</dbReference>
<proteinExistence type="predicted"/>
<dbReference type="EMBL" id="JBBPFD010000019">
    <property type="protein sequence ID" value="KAK7887067.1"/>
    <property type="molecule type" value="Genomic_DNA"/>
</dbReference>
<sequence length="149" mass="16087">MWVKCLAQGHNDNPLLSSHCGTFQWSPIQTDSTSPPGTSLISFDAVEIAGLWEQRLGRGREGNDTPSTAGSSSYSKRSAICTIRNPPLSAGPLVTTSVCESGNDTFQNPAGLDWCRLKMAARSKESLSVIQDFRKAERDCERALSQAPA</sequence>
<accession>A0AAW0NAW6</accession>
<reference evidence="3" key="1">
    <citation type="submission" date="2024-04" db="EMBL/GenBank/DDBJ databases">
        <title>Salinicola lusitanus LLJ914,a marine bacterium isolated from the Okinawa Trough.</title>
        <authorList>
            <person name="Li J."/>
        </authorList>
    </citation>
    <scope>NUCLEOTIDE SEQUENCE [LARGE SCALE GENOMIC DNA]</scope>
</reference>
<gene>
    <name evidence="2" type="ORF">WMY93_026688</name>
</gene>
<protein>
    <submittedName>
        <fullName evidence="2">Uncharacterized protein</fullName>
    </submittedName>
</protein>